<organism evidence="2 3">
    <name type="scientific">Bacillus glycinifermentans</name>
    <dbReference type="NCBI Taxonomy" id="1664069"/>
    <lineage>
        <taxon>Bacteria</taxon>
        <taxon>Bacillati</taxon>
        <taxon>Bacillota</taxon>
        <taxon>Bacilli</taxon>
        <taxon>Bacillales</taxon>
        <taxon>Bacillaceae</taxon>
        <taxon>Bacillus</taxon>
    </lineage>
</organism>
<name>A0AAJ3YXT1_9BACI</name>
<evidence type="ECO:0000313" key="2">
    <source>
        <dbReference type="EMBL" id="QAT65254.1"/>
    </source>
</evidence>
<reference evidence="2 3" key="1">
    <citation type="submission" date="2019-01" db="EMBL/GenBank/DDBJ databases">
        <title>Genome sequence of Bacillus glycinifermentans SRCM103574.</title>
        <authorList>
            <person name="Kong H.-J."/>
            <person name="Jeong S.-Y."/>
            <person name="Jeong D.-Y."/>
        </authorList>
    </citation>
    <scope>NUCLEOTIDE SEQUENCE [LARGE SCALE GENOMIC DNA]</scope>
    <source>
        <strain evidence="2 3">SRCM103574</strain>
    </source>
</reference>
<sequence>MKKRLQVFISSTYTDLIEERQAAVEAVLNAGHIPAGMELFKSGDQSQKETIKRWIDESDVYMLILGGRYGSIDQETGKSYTHWEYDYAGKAGKPRFAIVINEEALNEKVKEKGQDVIERANYQKYQEFKKEVLSKISRFFSDDKDIKIAILESLKEQENNKDLKGWVSGENSGNMEKILQENLSLVKENIKLKERINQMKKKIEVQHEFDGYSYEEILCYLKETKVQIPNDPEIFEESAGTEFSLLKIFTGLKDVFSIGLENSYKMEKFDNFLFYKVAPKLLNFNLLEKNKIAGRPYQRIQISKNGHKFVAMYEMKKLKKATED</sequence>
<proteinExistence type="predicted"/>
<dbReference type="RefSeq" id="WP_048407290.1">
    <property type="nucleotide sequence ID" value="NZ_CP035232.1"/>
</dbReference>
<dbReference type="InterPro" id="IPR025139">
    <property type="entry name" value="DUF4062"/>
</dbReference>
<evidence type="ECO:0000259" key="1">
    <source>
        <dbReference type="Pfam" id="PF13271"/>
    </source>
</evidence>
<accession>A0AAJ3YXT1</accession>
<dbReference type="Pfam" id="PF13271">
    <property type="entry name" value="DUF4062"/>
    <property type="match status" value="1"/>
</dbReference>
<feature type="domain" description="DUF4062" evidence="1">
    <location>
        <begin position="6"/>
        <end position="88"/>
    </location>
</feature>
<protein>
    <submittedName>
        <fullName evidence="2">DUF4062 domain-containing protein</fullName>
    </submittedName>
</protein>
<evidence type="ECO:0000313" key="3">
    <source>
        <dbReference type="Proteomes" id="UP000288675"/>
    </source>
</evidence>
<dbReference type="KEGG" id="bgy:BGLY_1986"/>
<gene>
    <name evidence="2" type="ORF">EQZ20_10180</name>
</gene>
<dbReference type="GeneID" id="82853050"/>
<dbReference type="AlphaFoldDB" id="A0AAJ3YXT1"/>
<dbReference type="Proteomes" id="UP000288675">
    <property type="component" value="Chromosome"/>
</dbReference>
<dbReference type="EMBL" id="CP035232">
    <property type="protein sequence ID" value="QAT65254.1"/>
    <property type="molecule type" value="Genomic_DNA"/>
</dbReference>